<evidence type="ECO:0000259" key="2">
    <source>
        <dbReference type="PROSITE" id="PS50930"/>
    </source>
</evidence>
<feature type="transmembrane region" description="Helical" evidence="1">
    <location>
        <begin position="115"/>
        <end position="137"/>
    </location>
</feature>
<organism evidence="3 4">
    <name type="scientific">Algimonas arctica</name>
    <dbReference type="NCBI Taxonomy" id="1479486"/>
    <lineage>
        <taxon>Bacteria</taxon>
        <taxon>Pseudomonadati</taxon>
        <taxon>Pseudomonadota</taxon>
        <taxon>Alphaproteobacteria</taxon>
        <taxon>Maricaulales</taxon>
        <taxon>Robiginitomaculaceae</taxon>
        <taxon>Algimonas</taxon>
    </lineage>
</organism>
<reference evidence="3" key="1">
    <citation type="journal article" date="2014" name="Int. J. Syst. Evol. Microbiol.">
        <title>Complete genome sequence of Corynebacterium casei LMG S-19264T (=DSM 44701T), isolated from a smear-ripened cheese.</title>
        <authorList>
            <consortium name="US DOE Joint Genome Institute (JGI-PGF)"/>
            <person name="Walter F."/>
            <person name="Albersmeier A."/>
            <person name="Kalinowski J."/>
            <person name="Ruckert C."/>
        </authorList>
    </citation>
    <scope>NUCLEOTIDE SEQUENCE</scope>
    <source>
        <strain evidence="3">KCTC 32513</strain>
    </source>
</reference>
<feature type="transmembrane region" description="Helical" evidence="1">
    <location>
        <begin position="89"/>
        <end position="109"/>
    </location>
</feature>
<keyword evidence="3" id="KW-0238">DNA-binding</keyword>
<gene>
    <name evidence="3" type="ORF">GCM10009069_23590</name>
</gene>
<dbReference type="RefSeq" id="WP_189498690.1">
    <property type="nucleotide sequence ID" value="NZ_BMZH01000010.1"/>
</dbReference>
<keyword evidence="4" id="KW-1185">Reference proteome</keyword>
<dbReference type="SMART" id="SM00850">
    <property type="entry name" value="LytTR"/>
    <property type="match status" value="1"/>
</dbReference>
<keyword evidence="1" id="KW-1133">Transmembrane helix</keyword>
<keyword evidence="1" id="KW-0812">Transmembrane</keyword>
<feature type="domain" description="HTH LytTR-type" evidence="2">
    <location>
        <begin position="165"/>
        <end position="254"/>
    </location>
</feature>
<evidence type="ECO:0000313" key="4">
    <source>
        <dbReference type="Proteomes" id="UP000634004"/>
    </source>
</evidence>
<dbReference type="PROSITE" id="PS50930">
    <property type="entry name" value="HTH_LYTTR"/>
    <property type="match status" value="1"/>
</dbReference>
<name>A0A8J3CR72_9PROT</name>
<dbReference type="Proteomes" id="UP000634004">
    <property type="component" value="Unassembled WGS sequence"/>
</dbReference>
<dbReference type="InterPro" id="IPR007492">
    <property type="entry name" value="LytTR_DNA-bd_dom"/>
</dbReference>
<sequence>MTGPKAQQNNDKSGWPTRIFANRVLSNLVTPVIAGSVLTVLAPFGTHRLDLAWRALYWVSLCLAGGLGALAAHQLMLRFKLPVVGWRHTLVQSFGSTVAVAPFVIAGFANYSPRASALTLFYIWVIAIVITVVAELAGRSAAKEALNAEARPALMDRLPLHLRDAALYAAMSEDHYVRLHTSAGDHLILMRLGDVDGLAKPLAGLSPHRSWWVAEQGVTEVRRRGGKMLIALKDGTDVPVSRAGAARVKAAGWLR</sequence>
<proteinExistence type="predicted"/>
<feature type="transmembrane region" description="Helical" evidence="1">
    <location>
        <begin position="20"/>
        <end position="44"/>
    </location>
</feature>
<dbReference type="Gene3D" id="2.40.50.1020">
    <property type="entry name" value="LytTr DNA-binding domain"/>
    <property type="match status" value="1"/>
</dbReference>
<reference evidence="3" key="2">
    <citation type="submission" date="2020-09" db="EMBL/GenBank/DDBJ databases">
        <authorList>
            <person name="Sun Q."/>
            <person name="Kim S."/>
        </authorList>
    </citation>
    <scope>NUCLEOTIDE SEQUENCE</scope>
    <source>
        <strain evidence="3">KCTC 32513</strain>
    </source>
</reference>
<dbReference type="GO" id="GO:0003677">
    <property type="term" value="F:DNA binding"/>
    <property type="evidence" value="ECO:0007669"/>
    <property type="project" value="UniProtKB-KW"/>
</dbReference>
<dbReference type="AlphaFoldDB" id="A0A8J3CR72"/>
<evidence type="ECO:0000313" key="3">
    <source>
        <dbReference type="EMBL" id="GHB00051.1"/>
    </source>
</evidence>
<dbReference type="Pfam" id="PF04397">
    <property type="entry name" value="LytTR"/>
    <property type="match status" value="1"/>
</dbReference>
<evidence type="ECO:0000256" key="1">
    <source>
        <dbReference type="SAM" id="Phobius"/>
    </source>
</evidence>
<comment type="caution">
    <text evidence="3">The sequence shown here is derived from an EMBL/GenBank/DDBJ whole genome shotgun (WGS) entry which is preliminary data.</text>
</comment>
<feature type="transmembrane region" description="Helical" evidence="1">
    <location>
        <begin position="56"/>
        <end position="77"/>
    </location>
</feature>
<protein>
    <submittedName>
        <fullName evidence="3">LytTr DNA-binding domain protein</fullName>
    </submittedName>
</protein>
<dbReference type="EMBL" id="BMZH01000010">
    <property type="protein sequence ID" value="GHB00051.1"/>
    <property type="molecule type" value="Genomic_DNA"/>
</dbReference>
<accession>A0A8J3CR72</accession>
<keyword evidence="1" id="KW-0472">Membrane</keyword>